<keyword evidence="13" id="KW-1185">Reference proteome</keyword>
<dbReference type="GO" id="GO:0005524">
    <property type="term" value="F:ATP binding"/>
    <property type="evidence" value="ECO:0007669"/>
    <property type="project" value="UniProtKB-KW"/>
</dbReference>
<comment type="subcellular location">
    <subcellularLocation>
        <location evidence="1">Cell membrane</location>
        <topology evidence="1">Peripheral membrane protein</topology>
    </subcellularLocation>
</comment>
<reference evidence="12 13" key="1">
    <citation type="submission" date="2021-03" db="EMBL/GenBank/DDBJ databases">
        <title>Antimicrobial resistance genes in bacteria isolated from Japanese honey, and their potential for conferring macrolide and lincosamide resistance in the American foulbrood pathogen Paenibacillus larvae.</title>
        <authorList>
            <person name="Okamoto M."/>
            <person name="Kumagai M."/>
            <person name="Kanamori H."/>
            <person name="Takamatsu D."/>
        </authorList>
    </citation>
    <scope>NUCLEOTIDE SEQUENCE [LARGE SCALE GENOMIC DNA]</scope>
    <source>
        <strain evidence="12 13">J8TS2</strain>
    </source>
</reference>
<evidence type="ECO:0000256" key="1">
    <source>
        <dbReference type="ARBA" id="ARBA00004202"/>
    </source>
</evidence>
<evidence type="ECO:0000313" key="13">
    <source>
        <dbReference type="Proteomes" id="UP000679950"/>
    </source>
</evidence>
<comment type="similarity">
    <text evidence="2">Belongs to the ABC transporter superfamily.</text>
</comment>
<dbReference type="PANTHER" id="PTHR43553:SF26">
    <property type="entry name" value="ABC TRANSPORTER ATP-BINDING PROTEIN BC_2655-RELATED"/>
    <property type="match status" value="1"/>
</dbReference>
<dbReference type="Gene3D" id="3.40.50.300">
    <property type="entry name" value="P-loop containing nucleotide triphosphate hydrolases"/>
    <property type="match status" value="2"/>
</dbReference>
<dbReference type="PROSITE" id="PS00211">
    <property type="entry name" value="ABC_TRANSPORTER_1"/>
    <property type="match status" value="2"/>
</dbReference>
<keyword evidence="7 12" id="KW-0067">ATP-binding</keyword>
<proteinExistence type="inferred from homology"/>
<dbReference type="InterPro" id="IPR022216">
    <property type="entry name" value="ABC_Co_transporter"/>
</dbReference>
<sequence length="568" mass="63689">MKKPVIQFEQFNFKYRTQTDPTLHDINLTIYEGERVLIVGPSGSGKSTIGHCLNGLIPFSYKGEITGNLKIMRQETKNLDIFSLSKMVGTVLQDPDGQFIGLTVGEDIAFALENDVREQDEMFSIVKDVSKMVDMDDYLQSSLHQLSGGQKQRVSLAGVMVDDVDILLFDEPLANLDPATGKHAIHLIDRIQKETNTTVVIIEHRLEDVLECHVDRIIVVDKGRIVADLTPDELLASSILEECNIREPLFVKAAKYAGTEVTAESKPSHIHTFSVDKDKLLNWFDATNPPEWKKKTDPILELENIHLSYSPGREIIHGVSFTIEKGEMVSIAGKNGAGKSTLASLICGFNKPTSGRILFNGKDIMNDTIKERAERMGLVMQNPNQMISKHMIFEEVALGLVLRGVPEDEIKERVEKTLKICGLYPFRNWPISALSFGQKKRVTIASILVLEPALIILDEPTAGQDFKHYTEIMEFLSELNEQGITILMITHDMHLMLEYTPRAIVIADGEKIADDTSANILTDRNVIKKANLKETSLFDLAVKAGVKEPREFVGRFIAFDKEVRTSWQ</sequence>
<dbReference type="InterPro" id="IPR003439">
    <property type="entry name" value="ABC_transporter-like_ATP-bd"/>
</dbReference>
<feature type="domain" description="ABC transporter" evidence="11">
    <location>
        <begin position="6"/>
        <end position="247"/>
    </location>
</feature>
<dbReference type="PANTHER" id="PTHR43553">
    <property type="entry name" value="HEAVY METAL TRANSPORTER"/>
    <property type="match status" value="1"/>
</dbReference>
<keyword evidence="3" id="KW-0813">Transport</keyword>
<evidence type="ECO:0000256" key="4">
    <source>
        <dbReference type="ARBA" id="ARBA00022475"/>
    </source>
</evidence>
<evidence type="ECO:0000313" key="12">
    <source>
        <dbReference type="EMBL" id="GIN57069.1"/>
    </source>
</evidence>
<dbReference type="EMBL" id="BORB01000009">
    <property type="protein sequence ID" value="GIN57069.1"/>
    <property type="molecule type" value="Genomic_DNA"/>
</dbReference>
<evidence type="ECO:0000256" key="8">
    <source>
        <dbReference type="ARBA" id="ARBA00022967"/>
    </source>
</evidence>
<dbReference type="InterPro" id="IPR050095">
    <property type="entry name" value="ECF_ABC_transporter_ATP-bd"/>
</dbReference>
<dbReference type="SUPFAM" id="SSF52540">
    <property type="entry name" value="P-loop containing nucleoside triphosphate hydrolases"/>
    <property type="match status" value="2"/>
</dbReference>
<accession>A0ABQ4KIW1</accession>
<dbReference type="InterPro" id="IPR015856">
    <property type="entry name" value="ABC_transpr_CbiO/EcfA_su"/>
</dbReference>
<evidence type="ECO:0000256" key="3">
    <source>
        <dbReference type="ARBA" id="ARBA00022448"/>
    </source>
</evidence>
<evidence type="ECO:0000256" key="5">
    <source>
        <dbReference type="ARBA" id="ARBA00022737"/>
    </source>
</evidence>
<organism evidence="12 13">
    <name type="scientific">Lederbergia ruris</name>
    <dbReference type="NCBI Taxonomy" id="217495"/>
    <lineage>
        <taxon>Bacteria</taxon>
        <taxon>Bacillati</taxon>
        <taxon>Bacillota</taxon>
        <taxon>Bacilli</taxon>
        <taxon>Bacillales</taxon>
        <taxon>Bacillaceae</taxon>
        <taxon>Lederbergia</taxon>
    </lineage>
</organism>
<keyword evidence="5" id="KW-0677">Repeat</keyword>
<keyword evidence="4" id="KW-1003">Cell membrane</keyword>
<feature type="domain" description="ABC transporter" evidence="11">
    <location>
        <begin position="300"/>
        <end position="533"/>
    </location>
</feature>
<dbReference type="Pfam" id="PF00005">
    <property type="entry name" value="ABC_tran"/>
    <property type="match status" value="2"/>
</dbReference>
<dbReference type="RefSeq" id="WP_212965919.1">
    <property type="nucleotide sequence ID" value="NZ_BORB01000009.1"/>
</dbReference>
<evidence type="ECO:0000256" key="9">
    <source>
        <dbReference type="ARBA" id="ARBA00023136"/>
    </source>
</evidence>
<dbReference type="InterPro" id="IPR003593">
    <property type="entry name" value="AAA+_ATPase"/>
</dbReference>
<dbReference type="Pfam" id="PF12558">
    <property type="entry name" value="DUF3744"/>
    <property type="match status" value="1"/>
</dbReference>
<keyword evidence="6" id="KW-0547">Nucleotide-binding</keyword>
<evidence type="ECO:0000256" key="10">
    <source>
        <dbReference type="ARBA" id="ARBA00025157"/>
    </source>
</evidence>
<evidence type="ECO:0000256" key="2">
    <source>
        <dbReference type="ARBA" id="ARBA00005417"/>
    </source>
</evidence>
<comment type="caution">
    <text evidence="12">The sequence shown here is derived from an EMBL/GenBank/DDBJ whole genome shotgun (WGS) entry which is preliminary data.</text>
</comment>
<evidence type="ECO:0000256" key="6">
    <source>
        <dbReference type="ARBA" id="ARBA00022741"/>
    </source>
</evidence>
<keyword evidence="9" id="KW-0472">Membrane</keyword>
<evidence type="ECO:0000259" key="11">
    <source>
        <dbReference type="PROSITE" id="PS50893"/>
    </source>
</evidence>
<dbReference type="SMART" id="SM00382">
    <property type="entry name" value="AAA"/>
    <property type="match status" value="2"/>
</dbReference>
<dbReference type="PROSITE" id="PS50893">
    <property type="entry name" value="ABC_TRANSPORTER_2"/>
    <property type="match status" value="2"/>
</dbReference>
<comment type="function">
    <text evidence="10">Probably part of an ABC transporter complex. Responsible for energy coupling to the transport system.</text>
</comment>
<evidence type="ECO:0000256" key="7">
    <source>
        <dbReference type="ARBA" id="ARBA00022840"/>
    </source>
</evidence>
<dbReference type="CDD" id="cd03225">
    <property type="entry name" value="ABC_cobalt_CbiO_domain1"/>
    <property type="match status" value="2"/>
</dbReference>
<dbReference type="InterPro" id="IPR027417">
    <property type="entry name" value="P-loop_NTPase"/>
</dbReference>
<keyword evidence="8" id="KW-1278">Translocase</keyword>
<dbReference type="NCBIfam" id="NF010167">
    <property type="entry name" value="PRK13648.1"/>
    <property type="match status" value="2"/>
</dbReference>
<dbReference type="Proteomes" id="UP000679950">
    <property type="component" value="Unassembled WGS sequence"/>
</dbReference>
<protein>
    <submittedName>
        <fullName evidence="12">ABC transporter ATP-binding protein</fullName>
    </submittedName>
</protein>
<gene>
    <name evidence="12" type="ORF">J8TS2_13880</name>
</gene>
<name>A0ABQ4KIW1_9BACI</name>
<dbReference type="InterPro" id="IPR017871">
    <property type="entry name" value="ABC_transporter-like_CS"/>
</dbReference>